<proteinExistence type="predicted"/>
<dbReference type="PROSITE" id="PS50043">
    <property type="entry name" value="HTH_LUXR_2"/>
    <property type="match status" value="1"/>
</dbReference>
<name>A0A0F0V893_PLUGE</name>
<dbReference type="Gene3D" id="1.10.10.10">
    <property type="entry name" value="Winged helix-like DNA-binding domain superfamily/Winged helix DNA-binding domain"/>
    <property type="match status" value="1"/>
</dbReference>
<dbReference type="SMART" id="SM00421">
    <property type="entry name" value="HTH_LUXR"/>
    <property type="match status" value="1"/>
</dbReference>
<dbReference type="InterPro" id="IPR036388">
    <property type="entry name" value="WH-like_DNA-bd_sf"/>
</dbReference>
<gene>
    <name evidence="4" type="ORF">ABW06_10955</name>
</gene>
<dbReference type="PATRIC" id="fig|61647.13.peg.4151"/>
<dbReference type="PANTHER" id="PTHR44688">
    <property type="entry name" value="DNA-BINDING TRANSCRIPTIONAL ACTIVATOR DEVR_DOSR"/>
    <property type="match status" value="1"/>
</dbReference>
<dbReference type="InterPro" id="IPR016032">
    <property type="entry name" value="Sig_transdc_resp-reg_C-effctor"/>
</dbReference>
<dbReference type="SUPFAM" id="SSF46894">
    <property type="entry name" value="C-terminal effector domain of the bipartite response regulators"/>
    <property type="match status" value="1"/>
</dbReference>
<dbReference type="PRINTS" id="PR00038">
    <property type="entry name" value="HTHLUXR"/>
</dbReference>
<comment type="caution">
    <text evidence="4">The sequence shown here is derived from an EMBL/GenBank/DDBJ whole genome shotgun (WGS) entry which is preliminary data.</text>
</comment>
<reference evidence="4 5" key="1">
    <citation type="submission" date="2015-05" db="EMBL/GenBank/DDBJ databases">
        <title>Genome sequences of Pluralibacter gergoviae.</title>
        <authorList>
            <person name="Greninger A.L."/>
            <person name="Miller S."/>
        </authorList>
    </citation>
    <scope>NUCLEOTIDE SEQUENCE [LARGE SCALE GENOMIC DNA]</scope>
    <source>
        <strain evidence="4 5">JS81F13</strain>
    </source>
</reference>
<evidence type="ECO:0000256" key="1">
    <source>
        <dbReference type="ARBA" id="ARBA00023015"/>
    </source>
</evidence>
<dbReference type="InterPro" id="IPR000792">
    <property type="entry name" value="Tscrpt_reg_LuxR_C"/>
</dbReference>
<dbReference type="PANTHER" id="PTHR44688:SF16">
    <property type="entry name" value="DNA-BINDING TRANSCRIPTIONAL ACTIVATOR DEVR_DOSR"/>
    <property type="match status" value="1"/>
</dbReference>
<dbReference type="AlphaFoldDB" id="A0A0F0V893"/>
<accession>A0A0F0V893</accession>
<dbReference type="GO" id="GO:0003677">
    <property type="term" value="F:DNA binding"/>
    <property type="evidence" value="ECO:0007669"/>
    <property type="project" value="UniProtKB-KW"/>
</dbReference>
<keyword evidence="3" id="KW-0804">Transcription</keyword>
<evidence type="ECO:0000313" key="4">
    <source>
        <dbReference type="EMBL" id="KMK13961.1"/>
    </source>
</evidence>
<organism evidence="4 5">
    <name type="scientific">Pluralibacter gergoviae</name>
    <name type="common">Enterobacter gergoviae</name>
    <dbReference type="NCBI Taxonomy" id="61647"/>
    <lineage>
        <taxon>Bacteria</taxon>
        <taxon>Pseudomonadati</taxon>
        <taxon>Pseudomonadota</taxon>
        <taxon>Gammaproteobacteria</taxon>
        <taxon>Enterobacterales</taxon>
        <taxon>Enterobacteriaceae</taxon>
        <taxon>Pluralibacter</taxon>
    </lineage>
</organism>
<dbReference type="STRING" id="61647.LG71_12710"/>
<dbReference type="EMBL" id="LDZF01000009">
    <property type="protein sequence ID" value="KMK13961.1"/>
    <property type="molecule type" value="Genomic_DNA"/>
</dbReference>
<evidence type="ECO:0000313" key="5">
    <source>
        <dbReference type="Proteomes" id="UP000036196"/>
    </source>
</evidence>
<dbReference type="PROSITE" id="PS00622">
    <property type="entry name" value="HTH_LUXR_1"/>
    <property type="match status" value="1"/>
</dbReference>
<dbReference type="Pfam" id="PF00196">
    <property type="entry name" value="GerE"/>
    <property type="match status" value="1"/>
</dbReference>
<dbReference type="GO" id="GO:0006355">
    <property type="term" value="P:regulation of DNA-templated transcription"/>
    <property type="evidence" value="ECO:0007669"/>
    <property type="project" value="InterPro"/>
</dbReference>
<keyword evidence="1" id="KW-0805">Transcription regulation</keyword>
<dbReference type="eggNOG" id="COG2197">
    <property type="taxonomic scope" value="Bacteria"/>
</dbReference>
<keyword evidence="2" id="KW-0238">DNA-binding</keyword>
<protein>
    <submittedName>
        <fullName evidence="4">Uncharacterized protein</fullName>
    </submittedName>
</protein>
<dbReference type="Proteomes" id="UP000036196">
    <property type="component" value="Unassembled WGS sequence"/>
</dbReference>
<dbReference type="RefSeq" id="WP_045291206.1">
    <property type="nucleotide sequence ID" value="NZ_JZYL01000052.1"/>
</dbReference>
<evidence type="ECO:0000256" key="3">
    <source>
        <dbReference type="ARBA" id="ARBA00023163"/>
    </source>
</evidence>
<dbReference type="CDD" id="cd06170">
    <property type="entry name" value="LuxR_C_like"/>
    <property type="match status" value="1"/>
</dbReference>
<sequence length="220" mass="25261">MSASVSHGRSQQVANRCLQTIAQLIPLSSAVFYRVDARQMPQNYVLHNVAENTHRQYLEHFQSHDPLLPVHFHHQRASVVTMTPVRVARCRHYYHDFMLPNNMRDMTEIFIRRRQGIVAGISLMRDTPFSEEERQRVGAILPLVDLVIGDALQDEEAFSGLLTLKEREILDLVREGASNKIIARELNISLSTVKTHLRHIFSKTEVVNRTELVFRSRAGA</sequence>
<evidence type="ECO:0000256" key="2">
    <source>
        <dbReference type="ARBA" id="ARBA00023125"/>
    </source>
</evidence>
<keyword evidence="5" id="KW-1185">Reference proteome</keyword>